<evidence type="ECO:0000256" key="4">
    <source>
        <dbReference type="ARBA" id="ARBA00022989"/>
    </source>
</evidence>
<organism evidence="8 9">
    <name type="scientific">Actinomyces johnsonii F0542</name>
    <dbReference type="NCBI Taxonomy" id="1321818"/>
    <lineage>
        <taxon>Bacteria</taxon>
        <taxon>Bacillati</taxon>
        <taxon>Actinomycetota</taxon>
        <taxon>Actinomycetes</taxon>
        <taxon>Actinomycetales</taxon>
        <taxon>Actinomycetaceae</taxon>
        <taxon>Actinomyces</taxon>
    </lineage>
</organism>
<dbReference type="GO" id="GO:0005886">
    <property type="term" value="C:plasma membrane"/>
    <property type="evidence" value="ECO:0007669"/>
    <property type="project" value="UniProtKB-SubCell"/>
</dbReference>
<name>U1QDW8_9ACTO</name>
<feature type="transmembrane region" description="Helical" evidence="6">
    <location>
        <begin position="267"/>
        <end position="288"/>
    </location>
</feature>
<reference evidence="8 9" key="1">
    <citation type="submission" date="2013-08" db="EMBL/GenBank/DDBJ databases">
        <authorList>
            <person name="Weinstock G."/>
            <person name="Sodergren E."/>
            <person name="Wylie T."/>
            <person name="Fulton L."/>
            <person name="Fulton R."/>
            <person name="Fronick C."/>
            <person name="O'Laughlin M."/>
            <person name="Godfrey J."/>
            <person name="Miner T."/>
            <person name="Herter B."/>
            <person name="Appelbaum E."/>
            <person name="Cordes M."/>
            <person name="Lek S."/>
            <person name="Wollam A."/>
            <person name="Pepin K.H."/>
            <person name="Palsikar V.B."/>
            <person name="Mitreva M."/>
            <person name="Wilson R.K."/>
        </authorList>
    </citation>
    <scope>NUCLEOTIDE SEQUENCE [LARGE SCALE GENOMIC DNA]</scope>
    <source>
        <strain evidence="8 9">F0542</strain>
    </source>
</reference>
<feature type="transmembrane region" description="Helical" evidence="6">
    <location>
        <begin position="55"/>
        <end position="76"/>
    </location>
</feature>
<feature type="transmembrane region" description="Helical" evidence="6">
    <location>
        <begin position="331"/>
        <end position="349"/>
    </location>
</feature>
<feature type="transmembrane region" description="Helical" evidence="6">
    <location>
        <begin position="294"/>
        <end position="319"/>
    </location>
</feature>
<gene>
    <name evidence="8" type="ORF">HMPREF1979_00064</name>
</gene>
<dbReference type="InterPro" id="IPR020846">
    <property type="entry name" value="MFS_dom"/>
</dbReference>
<sequence length="456" mass="47722">MKEETKPAPVPRQTWVVAGVIVAAAFMTQLDAAILQVALLHLSHDFEVSVDSGQWLVTVYLLATGITMPLSAWLCRRCGPATIWLWSLIGFTLTSAGCAAATGIVMLLVFRALQGAAAGAMLPAGQSVIVSEAGPTNVGRVMGIAGSFLVLAPALGPVVGSELVQSLGWRSIFLVNVPIGVAVVLIARRITLSNETSRQDGFPWLSWFLVAAVVTCLTLASEAAAAADRTALAPELAVALLFIFLHILIQSRIVSVVKFSLLRDRTLLWSNLVAFLAGMYQFGILVYAPIHLQLVSHLSLSATGLAMTSFAIGSAFLAYAGKIVDQKGGGAVTVAGSYGLLVVAIAQLAGTRASSQPWWTIVALLLLSGITLSSIIVPSATAAYAKINKPDVPDAVALNNLLLRVGGAVGSAVIIQLSLRDQSGAGQLVAIYLLLLAIAVAVAAQLLRQSTPYRRN</sequence>
<feature type="transmembrane region" description="Helical" evidence="6">
    <location>
        <begin position="425"/>
        <end position="447"/>
    </location>
</feature>
<feature type="transmembrane region" description="Helical" evidence="6">
    <location>
        <begin position="141"/>
        <end position="160"/>
    </location>
</feature>
<evidence type="ECO:0000259" key="7">
    <source>
        <dbReference type="PROSITE" id="PS50850"/>
    </source>
</evidence>
<dbReference type="PANTHER" id="PTHR42718">
    <property type="entry name" value="MAJOR FACILITATOR SUPERFAMILY MULTIDRUG TRANSPORTER MFSC"/>
    <property type="match status" value="1"/>
</dbReference>
<evidence type="ECO:0000256" key="3">
    <source>
        <dbReference type="ARBA" id="ARBA00022692"/>
    </source>
</evidence>
<comment type="caution">
    <text evidence="8">The sequence shown here is derived from an EMBL/GenBank/DDBJ whole genome shotgun (WGS) entry which is preliminary data.</text>
</comment>
<comment type="subcellular location">
    <subcellularLocation>
        <location evidence="1">Cell membrane</location>
        <topology evidence="1">Multi-pass membrane protein</topology>
    </subcellularLocation>
</comment>
<feature type="transmembrane region" description="Helical" evidence="6">
    <location>
        <begin position="397"/>
        <end position="419"/>
    </location>
</feature>
<dbReference type="PROSITE" id="PS50850">
    <property type="entry name" value="MFS"/>
    <property type="match status" value="1"/>
</dbReference>
<evidence type="ECO:0000313" key="9">
    <source>
        <dbReference type="Proteomes" id="UP000016536"/>
    </source>
</evidence>
<dbReference type="Pfam" id="PF07690">
    <property type="entry name" value="MFS_1"/>
    <property type="match status" value="1"/>
</dbReference>
<dbReference type="PANTHER" id="PTHR42718:SF9">
    <property type="entry name" value="MAJOR FACILITATOR SUPERFAMILY MULTIDRUG TRANSPORTER MFSC"/>
    <property type="match status" value="1"/>
</dbReference>
<protein>
    <submittedName>
        <fullName evidence="8">Transporter, major facilitator family protein</fullName>
    </submittedName>
</protein>
<proteinExistence type="predicted"/>
<feature type="transmembrane region" description="Helical" evidence="6">
    <location>
        <begin position="236"/>
        <end position="255"/>
    </location>
</feature>
<dbReference type="Proteomes" id="UP000016536">
    <property type="component" value="Unassembled WGS sequence"/>
</dbReference>
<evidence type="ECO:0000313" key="8">
    <source>
        <dbReference type="EMBL" id="ERH25915.1"/>
    </source>
</evidence>
<feature type="domain" description="Major facilitator superfamily (MFS) profile" evidence="7">
    <location>
        <begin position="17"/>
        <end position="451"/>
    </location>
</feature>
<dbReference type="Gene3D" id="1.20.1250.20">
    <property type="entry name" value="MFS general substrate transporter like domains"/>
    <property type="match status" value="1"/>
</dbReference>
<dbReference type="PRINTS" id="PR01036">
    <property type="entry name" value="TCRTETB"/>
</dbReference>
<dbReference type="Gene3D" id="1.20.1720.10">
    <property type="entry name" value="Multidrug resistance protein D"/>
    <property type="match status" value="1"/>
</dbReference>
<evidence type="ECO:0000256" key="5">
    <source>
        <dbReference type="ARBA" id="ARBA00023136"/>
    </source>
</evidence>
<keyword evidence="3 6" id="KW-0812">Transmembrane</keyword>
<feature type="transmembrane region" description="Helical" evidence="6">
    <location>
        <begin position="172"/>
        <end position="192"/>
    </location>
</feature>
<feature type="transmembrane region" description="Helical" evidence="6">
    <location>
        <begin position="361"/>
        <end position="385"/>
    </location>
</feature>
<dbReference type="HOGENOM" id="CLU_000960_28_0_11"/>
<evidence type="ECO:0000256" key="1">
    <source>
        <dbReference type="ARBA" id="ARBA00004651"/>
    </source>
</evidence>
<keyword evidence="2" id="KW-0813">Transport</keyword>
<feature type="transmembrane region" description="Helical" evidence="6">
    <location>
        <begin position="15"/>
        <end position="35"/>
    </location>
</feature>
<dbReference type="GO" id="GO:0022857">
    <property type="term" value="F:transmembrane transporter activity"/>
    <property type="evidence" value="ECO:0007669"/>
    <property type="project" value="InterPro"/>
</dbReference>
<evidence type="ECO:0000256" key="2">
    <source>
        <dbReference type="ARBA" id="ARBA00022448"/>
    </source>
</evidence>
<dbReference type="EMBL" id="AWSE01000004">
    <property type="protein sequence ID" value="ERH25915.1"/>
    <property type="molecule type" value="Genomic_DNA"/>
</dbReference>
<dbReference type="InterPro" id="IPR036259">
    <property type="entry name" value="MFS_trans_sf"/>
</dbReference>
<feature type="transmembrane region" description="Helical" evidence="6">
    <location>
        <begin position="83"/>
        <end position="110"/>
    </location>
</feature>
<keyword evidence="9" id="KW-1185">Reference proteome</keyword>
<dbReference type="AlphaFoldDB" id="U1QDW8"/>
<dbReference type="SUPFAM" id="SSF103473">
    <property type="entry name" value="MFS general substrate transporter"/>
    <property type="match status" value="1"/>
</dbReference>
<keyword evidence="5 6" id="KW-0472">Membrane</keyword>
<feature type="transmembrane region" description="Helical" evidence="6">
    <location>
        <begin position="204"/>
        <end position="224"/>
    </location>
</feature>
<dbReference type="InterPro" id="IPR011701">
    <property type="entry name" value="MFS"/>
</dbReference>
<keyword evidence="4 6" id="KW-1133">Transmembrane helix</keyword>
<evidence type="ECO:0000256" key="6">
    <source>
        <dbReference type="SAM" id="Phobius"/>
    </source>
</evidence>
<accession>U1QDW8</accession>
<feature type="transmembrane region" description="Helical" evidence="6">
    <location>
        <begin position="116"/>
        <end position="134"/>
    </location>
</feature>